<feature type="compositionally biased region" description="Basic and acidic residues" evidence="1">
    <location>
        <begin position="16"/>
        <end position="26"/>
    </location>
</feature>
<dbReference type="AlphaFoldDB" id="A0A6A3K4I6"/>
<evidence type="ECO:0000313" key="2">
    <source>
        <dbReference type="EMBL" id="KAE9002396.1"/>
    </source>
</evidence>
<evidence type="ECO:0000256" key="1">
    <source>
        <dbReference type="SAM" id="MobiDB-lite"/>
    </source>
</evidence>
<feature type="region of interest" description="Disordered" evidence="1">
    <location>
        <begin position="1"/>
        <end position="51"/>
    </location>
</feature>
<dbReference type="Proteomes" id="UP000429607">
    <property type="component" value="Unassembled WGS sequence"/>
</dbReference>
<dbReference type="EMBL" id="QXFT01000457">
    <property type="protein sequence ID" value="KAE9343446.1"/>
    <property type="molecule type" value="Genomic_DNA"/>
</dbReference>
<sequence>MTSPPTSPPTSPLTRHPPEERGRVLDAYHPGVDGALSPATTASLGLRLSDS</sequence>
<evidence type="ECO:0000313" key="5">
    <source>
        <dbReference type="Proteomes" id="UP000434957"/>
    </source>
</evidence>
<feature type="compositionally biased region" description="Pro residues" evidence="1">
    <location>
        <begin position="1"/>
        <end position="11"/>
    </location>
</feature>
<protein>
    <submittedName>
        <fullName evidence="2">Uncharacterized protein</fullName>
    </submittedName>
</protein>
<accession>A0A6A3K4I6</accession>
<dbReference type="EMBL" id="QXFV01001592">
    <property type="protein sequence ID" value="KAE9002396.1"/>
    <property type="molecule type" value="Genomic_DNA"/>
</dbReference>
<reference evidence="2 4" key="1">
    <citation type="submission" date="2018-09" db="EMBL/GenBank/DDBJ databases">
        <title>Genomic investigation of the strawberry pathogen Phytophthora fragariae indicates pathogenicity is determined by transcriptional variation in three key races.</title>
        <authorList>
            <person name="Adams T.M."/>
            <person name="Armitage A.D."/>
            <person name="Sobczyk M.K."/>
            <person name="Bates H.J."/>
            <person name="Dunwell J.M."/>
            <person name="Nellist C.F."/>
            <person name="Harrison R.J."/>
        </authorList>
    </citation>
    <scope>NUCLEOTIDE SEQUENCE [LARGE SCALE GENOMIC DNA]</scope>
    <source>
        <strain evidence="2 4">SCRP249</strain>
        <strain evidence="3 5">SCRP333</strain>
    </source>
</reference>
<comment type="caution">
    <text evidence="2">The sequence shown here is derived from an EMBL/GenBank/DDBJ whole genome shotgun (WGS) entry which is preliminary data.</text>
</comment>
<dbReference type="Proteomes" id="UP000434957">
    <property type="component" value="Unassembled WGS sequence"/>
</dbReference>
<keyword evidence="5" id="KW-1185">Reference proteome</keyword>
<evidence type="ECO:0000313" key="3">
    <source>
        <dbReference type="EMBL" id="KAE9343446.1"/>
    </source>
</evidence>
<evidence type="ECO:0000313" key="4">
    <source>
        <dbReference type="Proteomes" id="UP000429607"/>
    </source>
</evidence>
<organism evidence="2 4">
    <name type="scientific">Phytophthora rubi</name>
    <dbReference type="NCBI Taxonomy" id="129364"/>
    <lineage>
        <taxon>Eukaryota</taxon>
        <taxon>Sar</taxon>
        <taxon>Stramenopiles</taxon>
        <taxon>Oomycota</taxon>
        <taxon>Peronosporomycetes</taxon>
        <taxon>Peronosporales</taxon>
        <taxon>Peronosporaceae</taxon>
        <taxon>Phytophthora</taxon>
    </lineage>
</organism>
<proteinExistence type="predicted"/>
<name>A0A6A3K4I6_9STRA</name>
<gene>
    <name evidence="2" type="ORF">PR001_g18263</name>
    <name evidence="3" type="ORF">PR003_g8986</name>
</gene>